<organism evidence="1">
    <name type="scientific">Octopus bimaculoides</name>
    <name type="common">California two-spotted octopus</name>
    <dbReference type="NCBI Taxonomy" id="37653"/>
    <lineage>
        <taxon>Eukaryota</taxon>
        <taxon>Metazoa</taxon>
        <taxon>Spiralia</taxon>
        <taxon>Lophotrochozoa</taxon>
        <taxon>Mollusca</taxon>
        <taxon>Cephalopoda</taxon>
        <taxon>Coleoidea</taxon>
        <taxon>Octopodiformes</taxon>
        <taxon>Octopoda</taxon>
        <taxon>Incirrata</taxon>
        <taxon>Octopodidae</taxon>
        <taxon>Octopus</taxon>
    </lineage>
</organism>
<proteinExistence type="predicted"/>
<evidence type="ECO:0000313" key="1">
    <source>
        <dbReference type="EMBL" id="KOF94563.1"/>
    </source>
</evidence>
<gene>
    <name evidence="1" type="ORF">OCBIM_22001445mg</name>
</gene>
<protein>
    <submittedName>
        <fullName evidence="1">Uncharacterized protein</fullName>
    </submittedName>
</protein>
<accession>A0A0L8HZ92</accession>
<name>A0A0L8HZ92_OCTBM</name>
<sequence>MHIVLCVRHLGIYFMLQEFARTFVICKIISMSHLGPSFEIQGSTSKVQNPSFEKFKVWNPQFEIQGSKTKFVLKWKSRFYEIQIFGIRIF</sequence>
<reference evidence="1" key="1">
    <citation type="submission" date="2015-07" db="EMBL/GenBank/DDBJ databases">
        <title>MeaNS - Measles Nucleotide Surveillance Program.</title>
        <authorList>
            <person name="Tran T."/>
            <person name="Druce J."/>
        </authorList>
    </citation>
    <scope>NUCLEOTIDE SEQUENCE</scope>
    <source>
        <strain evidence="1">UCB-OBI-ISO-001</strain>
        <tissue evidence="1">Gonad</tissue>
    </source>
</reference>
<dbReference type="AlphaFoldDB" id="A0A0L8HZ92"/>
<dbReference type="EMBL" id="KQ416933">
    <property type="protein sequence ID" value="KOF94563.1"/>
    <property type="molecule type" value="Genomic_DNA"/>
</dbReference>